<dbReference type="Proteomes" id="UP000316360">
    <property type="component" value="Unassembled WGS sequence"/>
</dbReference>
<gene>
    <name evidence="1" type="ORF">E3J84_05990</name>
</gene>
<evidence type="ECO:0000313" key="2">
    <source>
        <dbReference type="Proteomes" id="UP000316360"/>
    </source>
</evidence>
<name>A0A523RS85_UNCAE</name>
<sequence>MAGELTEYQKGYVAGLKDKPARKAATFTREIKPELLDYPVAMRDKKAAYASLREWDKLRRFLEDAKKGDCEVICIAFPEVLGDNYMDFVACLSLIAEYGFQIGVAGKSPFLIEWGEHYPIFNVPGK</sequence>
<proteinExistence type="predicted"/>
<dbReference type="AlphaFoldDB" id="A0A523RS85"/>
<evidence type="ECO:0000313" key="1">
    <source>
        <dbReference type="EMBL" id="TET08653.1"/>
    </source>
</evidence>
<reference evidence="1 2" key="1">
    <citation type="submission" date="2019-03" db="EMBL/GenBank/DDBJ databases">
        <title>Metabolic potential of uncultured bacteria and archaea associated with petroleum seepage in deep-sea sediments.</title>
        <authorList>
            <person name="Dong X."/>
            <person name="Hubert C."/>
        </authorList>
    </citation>
    <scope>NUCLEOTIDE SEQUENCE [LARGE SCALE GENOMIC DNA]</scope>
    <source>
        <strain evidence="1">E44_bin7</strain>
    </source>
</reference>
<accession>A0A523RS85</accession>
<dbReference type="EMBL" id="SOKJ01000343">
    <property type="protein sequence ID" value="TET08653.1"/>
    <property type="molecule type" value="Genomic_DNA"/>
</dbReference>
<protein>
    <submittedName>
        <fullName evidence="1">Uncharacterized protein</fullName>
    </submittedName>
</protein>
<comment type="caution">
    <text evidence="1">The sequence shown here is derived from an EMBL/GenBank/DDBJ whole genome shotgun (WGS) entry which is preliminary data.</text>
</comment>
<organism evidence="1 2">
    <name type="scientific">Aerophobetes bacterium</name>
    <dbReference type="NCBI Taxonomy" id="2030807"/>
    <lineage>
        <taxon>Bacteria</taxon>
        <taxon>Candidatus Aerophobota</taxon>
    </lineage>
</organism>